<keyword evidence="1" id="KW-0378">Hydrolase</keyword>
<dbReference type="Pfam" id="PF08241">
    <property type="entry name" value="Methyltransf_11"/>
    <property type="match status" value="1"/>
</dbReference>
<evidence type="ECO:0008006" key="6">
    <source>
        <dbReference type="Google" id="ProtNLM"/>
    </source>
</evidence>
<sequence length="1061" mass="121511">MSVTQKRMLDLLSGMTDGERKFEFFKYLFERGELTEHDLYQLLVQSIQRNPRYYFEQITKNDLLKYLWHRFQAYPEALARALVRVCPELFYGNPQWVTRLIIRLQSDKRLGTELGMITVAPRNGAGNATNRLTVAIDEKLLQSIPREVQDLDVECRIRELLYWYSRDPELGVEYVQEQILCADSYEAQVWNLARTHLDRYLKESFPQTVSRINDRLFPAMHVHWWLDRSATQTRVLNIGDTGTYKTSYSVLAMRQARAGKVLIFCAANARQNWEQELKLYLPHLRGVGRVEVLQNTDKILADNAEFIIVAYTTLVHRRIIQMLKEQKIDGIIWDESHYGKNVVGTTPAKRALGALEIIQTHVPNLKKIVANSATPWENSPEEIAALACILRPELFPNPRDFLRSGAYASPRFLRALFETCILDIGLHEVRELPSIDPKPWEDLFNPIALEMTSAQATLYQHLLHQIPDQGDEEDSLKIVNGVDGSKKVRYLLYACDMPHVLSRVAEYDWPPQIEEAFEHWNLSAKLVWLKDQCDQNIGTAKIVVASGMYVSGITKPIKGDEEIFWIGRQLQEWYGENTVLILDGDVAIGDDRNDVIRRWRTQESARILLVSMKTCPDSINLSVTIESDATLKELLVIGFALDWKPWKQFLGRFWREGLRVPMRYVCPVLQGTIDEARMELNRRKWNSLTRFRSRVPPTQEEWDDYTKSDSATLSDLMRTPKEWVSIVNNDVRGIGEEAARCYLDKESGLSTQGELFARSFLASQESMASGHIARHMRYVVQQGLIPGGILTDPTRILDAGCGPATLARMLNMPVTGVDLNPWMIDVAREAAPELALNCQIGTVSQLPASWTGRFRLSVCSMVLDWTQLGTVVDSQRVKALTELIRVTDPHGLIWLTFNEKALDESLFKAWTQALKKSGCELSPLTGLIVPVEHAGKKRPDFAFWSIVFTAAGHHLTPLDPLSFRFRFELEQMKYKQAKTGHSSKFSKDLEPACYERFVIKNPEAYETSDTVGVRQTLLTELTRWSKIEGKPIEISQQVTELFGTDWRILQQLQKRGIISFT</sequence>
<comment type="caution">
    <text evidence="4">The sequence shown here is derived from an EMBL/GenBank/DDBJ whole genome shotgun (WGS) entry which is preliminary data.</text>
</comment>
<dbReference type="PATRIC" id="fig|1618995.3.peg.455"/>
<dbReference type="Proteomes" id="UP000033935">
    <property type="component" value="Unassembled WGS sequence"/>
</dbReference>
<dbReference type="Pfam" id="PF00176">
    <property type="entry name" value="SNF2-rel_dom"/>
    <property type="match status" value="1"/>
</dbReference>
<dbReference type="InterPro" id="IPR013216">
    <property type="entry name" value="Methyltransf_11"/>
</dbReference>
<dbReference type="Gene3D" id="3.40.50.150">
    <property type="entry name" value="Vaccinia Virus protein VP39"/>
    <property type="match status" value="1"/>
</dbReference>
<name>A0A0G0MV35_9BACT</name>
<evidence type="ECO:0000259" key="3">
    <source>
        <dbReference type="Pfam" id="PF08241"/>
    </source>
</evidence>
<evidence type="ECO:0000313" key="4">
    <source>
        <dbReference type="EMBL" id="KKR04291.1"/>
    </source>
</evidence>
<organism evidence="4 5">
    <name type="scientific">Candidatus Uhrbacteria bacterium GW2011_GWF2_39_13</name>
    <dbReference type="NCBI Taxonomy" id="1618995"/>
    <lineage>
        <taxon>Bacteria</taxon>
        <taxon>Candidatus Uhriibacteriota</taxon>
    </lineage>
</organism>
<evidence type="ECO:0000259" key="2">
    <source>
        <dbReference type="Pfam" id="PF00176"/>
    </source>
</evidence>
<dbReference type="PANTHER" id="PTHR45766:SF6">
    <property type="entry name" value="SWI_SNF-RELATED MATRIX-ASSOCIATED ACTIN-DEPENDENT REGULATOR OF CHROMATIN SUBFAMILY A-LIKE PROTEIN 1"/>
    <property type="match status" value="1"/>
</dbReference>
<reference evidence="4 5" key="1">
    <citation type="journal article" date="2015" name="Nature">
        <title>rRNA introns, odd ribosomes, and small enigmatic genomes across a large radiation of phyla.</title>
        <authorList>
            <person name="Brown C.T."/>
            <person name="Hug L.A."/>
            <person name="Thomas B.C."/>
            <person name="Sharon I."/>
            <person name="Castelle C.J."/>
            <person name="Singh A."/>
            <person name="Wilkins M.J."/>
            <person name="Williams K.H."/>
            <person name="Banfield J.F."/>
        </authorList>
    </citation>
    <scope>NUCLEOTIDE SEQUENCE [LARGE SCALE GENOMIC DNA]</scope>
</reference>
<dbReference type="InterPro" id="IPR038718">
    <property type="entry name" value="SNF2-like_sf"/>
</dbReference>
<dbReference type="GO" id="GO:0016787">
    <property type="term" value="F:hydrolase activity"/>
    <property type="evidence" value="ECO:0007669"/>
    <property type="project" value="UniProtKB-KW"/>
</dbReference>
<dbReference type="GO" id="GO:0031297">
    <property type="term" value="P:replication fork processing"/>
    <property type="evidence" value="ECO:0007669"/>
    <property type="project" value="TreeGrafter"/>
</dbReference>
<dbReference type="GO" id="GO:0008757">
    <property type="term" value="F:S-adenosylmethionine-dependent methyltransferase activity"/>
    <property type="evidence" value="ECO:0007669"/>
    <property type="project" value="InterPro"/>
</dbReference>
<dbReference type="SUPFAM" id="SSF52540">
    <property type="entry name" value="P-loop containing nucleoside triphosphate hydrolases"/>
    <property type="match status" value="2"/>
</dbReference>
<dbReference type="CDD" id="cd02440">
    <property type="entry name" value="AdoMet_MTases"/>
    <property type="match status" value="1"/>
</dbReference>
<dbReference type="InterPro" id="IPR027417">
    <property type="entry name" value="P-loop_NTPase"/>
</dbReference>
<dbReference type="InterPro" id="IPR000330">
    <property type="entry name" value="SNF2_N"/>
</dbReference>
<evidence type="ECO:0000313" key="5">
    <source>
        <dbReference type="Proteomes" id="UP000033935"/>
    </source>
</evidence>
<dbReference type="PANTHER" id="PTHR45766">
    <property type="entry name" value="DNA ANNEALING HELICASE AND ENDONUCLEASE ZRANB3 FAMILY MEMBER"/>
    <property type="match status" value="1"/>
</dbReference>
<evidence type="ECO:0000256" key="1">
    <source>
        <dbReference type="ARBA" id="ARBA00022801"/>
    </source>
</evidence>
<dbReference type="Gene3D" id="3.40.50.10810">
    <property type="entry name" value="Tandem AAA-ATPase domain"/>
    <property type="match status" value="1"/>
</dbReference>
<gene>
    <name evidence="4" type="ORF">UT30_C0009G0001</name>
</gene>
<protein>
    <recommendedName>
        <fullName evidence="6">Helicase ATP-binding domain-containing protein</fullName>
    </recommendedName>
</protein>
<dbReference type="AlphaFoldDB" id="A0A0G0MV35"/>
<dbReference type="GO" id="GO:0005524">
    <property type="term" value="F:ATP binding"/>
    <property type="evidence" value="ECO:0007669"/>
    <property type="project" value="InterPro"/>
</dbReference>
<feature type="domain" description="SNF2 N-terminal" evidence="2">
    <location>
        <begin position="252"/>
        <end position="461"/>
    </location>
</feature>
<dbReference type="EMBL" id="LBWG01000009">
    <property type="protein sequence ID" value="KKR04291.1"/>
    <property type="molecule type" value="Genomic_DNA"/>
</dbReference>
<dbReference type="SUPFAM" id="SSF53335">
    <property type="entry name" value="S-adenosyl-L-methionine-dependent methyltransferases"/>
    <property type="match status" value="1"/>
</dbReference>
<feature type="domain" description="Methyltransferase type 11" evidence="3">
    <location>
        <begin position="797"/>
        <end position="894"/>
    </location>
</feature>
<proteinExistence type="predicted"/>
<dbReference type="Gene3D" id="3.40.50.300">
    <property type="entry name" value="P-loop containing nucleotide triphosphate hydrolases"/>
    <property type="match status" value="1"/>
</dbReference>
<accession>A0A0G0MV35</accession>
<dbReference type="GO" id="GO:0006281">
    <property type="term" value="P:DNA repair"/>
    <property type="evidence" value="ECO:0007669"/>
    <property type="project" value="TreeGrafter"/>
</dbReference>
<dbReference type="InterPro" id="IPR029063">
    <property type="entry name" value="SAM-dependent_MTases_sf"/>
</dbReference>